<feature type="compositionally biased region" description="Acidic residues" evidence="1">
    <location>
        <begin position="92"/>
        <end position="114"/>
    </location>
</feature>
<feature type="compositionally biased region" description="Acidic residues" evidence="1">
    <location>
        <begin position="11"/>
        <end position="20"/>
    </location>
</feature>
<dbReference type="AlphaFoldDB" id="A0A9N8DJL0"/>
<dbReference type="InterPro" id="IPR011004">
    <property type="entry name" value="Trimer_LpxA-like_sf"/>
</dbReference>
<feature type="compositionally biased region" description="Acidic residues" evidence="1">
    <location>
        <begin position="161"/>
        <end position="173"/>
    </location>
</feature>
<evidence type="ECO:0000313" key="5">
    <source>
        <dbReference type="Proteomes" id="UP001153069"/>
    </source>
</evidence>
<dbReference type="InterPro" id="IPR036736">
    <property type="entry name" value="ACP-like_sf"/>
</dbReference>
<dbReference type="SUPFAM" id="SSF47336">
    <property type="entry name" value="ACP-like"/>
    <property type="match status" value="1"/>
</dbReference>
<proteinExistence type="predicted"/>
<protein>
    <recommendedName>
        <fullName evidence="3">Carrier domain-containing protein</fullName>
    </recommendedName>
</protein>
<feature type="transmembrane region" description="Helical" evidence="2">
    <location>
        <begin position="465"/>
        <end position="484"/>
    </location>
</feature>
<dbReference type="EMBL" id="CAICTM010000093">
    <property type="protein sequence ID" value="CAB9500899.1"/>
    <property type="molecule type" value="Genomic_DNA"/>
</dbReference>
<organism evidence="4 5">
    <name type="scientific">Seminavis robusta</name>
    <dbReference type="NCBI Taxonomy" id="568900"/>
    <lineage>
        <taxon>Eukaryota</taxon>
        <taxon>Sar</taxon>
        <taxon>Stramenopiles</taxon>
        <taxon>Ochrophyta</taxon>
        <taxon>Bacillariophyta</taxon>
        <taxon>Bacillariophyceae</taxon>
        <taxon>Bacillariophycidae</taxon>
        <taxon>Naviculales</taxon>
        <taxon>Naviculaceae</taxon>
        <taxon>Seminavis</taxon>
    </lineage>
</organism>
<accession>A0A9N8DJL0</accession>
<feature type="transmembrane region" description="Helical" evidence="2">
    <location>
        <begin position="694"/>
        <end position="719"/>
    </location>
</feature>
<feature type="transmembrane region" description="Helical" evidence="2">
    <location>
        <begin position="874"/>
        <end position="895"/>
    </location>
</feature>
<keyword evidence="5" id="KW-1185">Reference proteome</keyword>
<comment type="caution">
    <text evidence="4">The sequence shown here is derived from an EMBL/GenBank/DDBJ whole genome shotgun (WGS) entry which is preliminary data.</text>
</comment>
<feature type="transmembrane region" description="Helical" evidence="2">
    <location>
        <begin position="907"/>
        <end position="938"/>
    </location>
</feature>
<evidence type="ECO:0000256" key="2">
    <source>
        <dbReference type="SAM" id="Phobius"/>
    </source>
</evidence>
<keyword evidence="2" id="KW-0472">Membrane</keyword>
<feature type="compositionally biased region" description="Polar residues" evidence="1">
    <location>
        <begin position="270"/>
        <end position="301"/>
    </location>
</feature>
<reference evidence="4" key="1">
    <citation type="submission" date="2020-06" db="EMBL/GenBank/DDBJ databases">
        <authorList>
            <consortium name="Plant Systems Biology data submission"/>
        </authorList>
    </citation>
    <scope>NUCLEOTIDE SEQUENCE</scope>
    <source>
        <strain evidence="4">D6</strain>
    </source>
</reference>
<dbReference type="Proteomes" id="UP001153069">
    <property type="component" value="Unassembled WGS sequence"/>
</dbReference>
<name>A0A9N8DJL0_9STRA</name>
<evidence type="ECO:0000256" key="1">
    <source>
        <dbReference type="SAM" id="MobiDB-lite"/>
    </source>
</evidence>
<sequence>MASSPPSPSTSDDESSEEDSPTIPEPDVAGDDTGTAGESQGDTAEEVQVDDGADEESEAATAAKSGVGQKESEDDEAVAETTANDTPKDKDGEDGEGETSEVGIDEDNAVDEQDGVGKDGRVDQVDAETKDEDVKKEGGSMAEEPNDKEDLEPAVATTSDDKDDTVSDDEDDVTETKADDDTTLMPPPSESQTVETANAVRADESLRSSTPAPAPAPAPAPRTKTHEAPQHVTRPTGSKTWLSGAIATIGNIPTAVAKRTITPVGTLSVHSGHSSVMTSASSDHNSTARSVDSTGSASTERAQNRRPGKRKSKTKKKRIDPDTLAKYTNQVTSLLEEHFGAIKDDEATFEDMGLTSAKAIELNTQVAKSLGVTMPHDYLYEFCATPAIFKTYVVSRMSQDESFETVPRRPVVERKMHPKYKLRWGTMGIYQAVLAVVILLLCTLSLLPCWYLFDALWKVDMLSLLVPIYMVSATAVLVVTKWVVVGHYRAKKISAPSLLYLQFWFVDRLVAIWECYVGRFLLDTPWLCGVYMLLGANISLSCNLKGFIREFDLVTIEPYATLDYPCLQARSFQSWDVMERGPTMIFRSITIGTKSYVRGFLSPGVRVGRKAHVAKLSVVPEGSVIPEKTLAAGNPAVLAGSAPKHTYYGWGLFSLLKTIFMYFDLWLFFLLAKMAALVTKAVLGGGNGTNDLNIWAFLCFLFVYAISMLVSSVLVKWLLIGRRNPGPAREYVWQAFADWAADYHFSLAILLYRIVASQSRLSNLLLMLHGMSLDFASKVNIACFPPSKVDMICMRRSFVANCTFDVRKNGEFRKTIIEDSTIGSGSHIAPGMSLCRAVVPPLSFVGEDVDKKGMKHMSHLVNSWRLYFHEIVNLYLHCVFIAVFYVTLLPAYKYWMLFYEAGINGGHFWIVSVGVITILTYTWALVLLVLQAIALCGVSEKRPYPWSMPFYNVYQSFLDTFQEYSLAWHVLYGTQLLNDCIRLLGANVHGRALLFARSFADFPLLTIGDKAVVDGARVSGNVTLYDFVELAPSYTSGIVYDGSVIMGNGLGIKQRIGPFRAIVQSSEELRMPEPGYSERRLTHTPEVTMV</sequence>
<dbReference type="SUPFAM" id="SSF51161">
    <property type="entry name" value="Trimeric LpxA-like enzymes"/>
    <property type="match status" value="1"/>
</dbReference>
<feature type="compositionally biased region" description="Acidic residues" evidence="1">
    <location>
        <begin position="43"/>
        <end position="58"/>
    </location>
</feature>
<feature type="transmembrane region" description="Helical" evidence="2">
    <location>
        <begin position="659"/>
        <end position="682"/>
    </location>
</feature>
<keyword evidence="2" id="KW-1133">Transmembrane helix</keyword>
<dbReference type="Pfam" id="PF00550">
    <property type="entry name" value="PP-binding"/>
    <property type="match status" value="1"/>
</dbReference>
<feature type="compositionally biased region" description="Basic and acidic residues" evidence="1">
    <location>
        <begin position="115"/>
        <end position="138"/>
    </location>
</feature>
<feature type="region of interest" description="Disordered" evidence="1">
    <location>
        <begin position="1"/>
        <end position="239"/>
    </location>
</feature>
<dbReference type="InterPro" id="IPR009081">
    <property type="entry name" value="PP-bd_ACP"/>
</dbReference>
<gene>
    <name evidence="4" type="ORF">SEMRO_94_G049100.1</name>
</gene>
<feature type="compositionally biased region" description="Basic residues" evidence="1">
    <location>
        <begin position="304"/>
        <end position="318"/>
    </location>
</feature>
<evidence type="ECO:0000313" key="4">
    <source>
        <dbReference type="EMBL" id="CAB9500899.1"/>
    </source>
</evidence>
<evidence type="ECO:0000259" key="3">
    <source>
        <dbReference type="Pfam" id="PF00550"/>
    </source>
</evidence>
<dbReference type="Gene3D" id="2.160.10.10">
    <property type="entry name" value="Hexapeptide repeat proteins"/>
    <property type="match status" value="1"/>
</dbReference>
<feature type="region of interest" description="Disordered" evidence="1">
    <location>
        <begin position="270"/>
        <end position="323"/>
    </location>
</feature>
<feature type="transmembrane region" description="Helical" evidence="2">
    <location>
        <begin position="429"/>
        <end position="453"/>
    </location>
</feature>
<feature type="domain" description="Carrier" evidence="3">
    <location>
        <begin position="336"/>
        <end position="387"/>
    </location>
</feature>
<keyword evidence="2" id="KW-0812">Transmembrane</keyword>